<keyword evidence="4" id="KW-1185">Reference proteome</keyword>
<dbReference type="Proteomes" id="UP000318590">
    <property type="component" value="Unassembled WGS sequence"/>
</dbReference>
<evidence type="ECO:0000256" key="1">
    <source>
        <dbReference type="ARBA" id="ARBA00006484"/>
    </source>
</evidence>
<evidence type="ECO:0000256" key="2">
    <source>
        <dbReference type="ARBA" id="ARBA00023002"/>
    </source>
</evidence>
<dbReference type="PRINTS" id="PR00080">
    <property type="entry name" value="SDRFAMILY"/>
</dbReference>
<dbReference type="FunFam" id="3.40.50.720:FF:000084">
    <property type="entry name" value="Short-chain dehydrogenase reductase"/>
    <property type="match status" value="1"/>
</dbReference>
<organism evidence="3 4">
    <name type="scientific">Palleronia caenipelagi</name>
    <dbReference type="NCBI Taxonomy" id="2489174"/>
    <lineage>
        <taxon>Bacteria</taxon>
        <taxon>Pseudomonadati</taxon>
        <taxon>Pseudomonadota</taxon>
        <taxon>Alphaproteobacteria</taxon>
        <taxon>Rhodobacterales</taxon>
        <taxon>Roseobacteraceae</taxon>
        <taxon>Palleronia</taxon>
    </lineage>
</organism>
<name>A0A547Q633_9RHOB</name>
<sequence length="255" mass="26997">MRLNGKVAIITGAVGGIGHALVAKFVSEGAKVLAVDLDEKAVAEFAAQYGDEVSGFAANVTDYAQVEGMMDAAVERFGTLDIVLNNAGIAPPKPLLEHDPEADWNAVTLVNQKGVYHGILAAARKLIALEKPGVILNTSSIYGSMAGEMTFSYNVSKAAVDMMTKSAALELAGHGIRVAAVAPGRVNTPMQEQAKALGIWNQMKIEQLRQEFTEPEEIANIFAFLASDEANAINGSTVDAEYGYLSFKLPLGVVQ</sequence>
<evidence type="ECO:0000313" key="3">
    <source>
        <dbReference type="EMBL" id="TRD21831.1"/>
    </source>
</evidence>
<dbReference type="PROSITE" id="PS00061">
    <property type="entry name" value="ADH_SHORT"/>
    <property type="match status" value="1"/>
</dbReference>
<comment type="similarity">
    <text evidence="1">Belongs to the short-chain dehydrogenases/reductases (SDR) family.</text>
</comment>
<gene>
    <name evidence="3" type="ORF">FEV53_07205</name>
</gene>
<dbReference type="CDD" id="cd05233">
    <property type="entry name" value="SDR_c"/>
    <property type="match status" value="1"/>
</dbReference>
<dbReference type="RefSeq" id="WP_142834137.1">
    <property type="nucleotide sequence ID" value="NZ_VFSV01000009.1"/>
</dbReference>
<dbReference type="EMBL" id="VFSV01000009">
    <property type="protein sequence ID" value="TRD21831.1"/>
    <property type="molecule type" value="Genomic_DNA"/>
</dbReference>
<dbReference type="PRINTS" id="PR00081">
    <property type="entry name" value="GDHRDH"/>
</dbReference>
<dbReference type="OrthoDB" id="9780084at2"/>
<keyword evidence="2" id="KW-0560">Oxidoreductase</keyword>
<dbReference type="InterPro" id="IPR020904">
    <property type="entry name" value="Sc_DH/Rdtase_CS"/>
</dbReference>
<dbReference type="PANTHER" id="PTHR43180">
    <property type="entry name" value="3-OXOACYL-(ACYL-CARRIER-PROTEIN) REDUCTASE (AFU_ORTHOLOGUE AFUA_6G11210)"/>
    <property type="match status" value="1"/>
</dbReference>
<dbReference type="AlphaFoldDB" id="A0A547Q633"/>
<dbReference type="InterPro" id="IPR036291">
    <property type="entry name" value="NAD(P)-bd_dom_sf"/>
</dbReference>
<dbReference type="InterPro" id="IPR002347">
    <property type="entry name" value="SDR_fam"/>
</dbReference>
<dbReference type="GO" id="GO:0016491">
    <property type="term" value="F:oxidoreductase activity"/>
    <property type="evidence" value="ECO:0007669"/>
    <property type="project" value="UniProtKB-KW"/>
</dbReference>
<dbReference type="Pfam" id="PF13561">
    <property type="entry name" value="adh_short_C2"/>
    <property type="match status" value="1"/>
</dbReference>
<comment type="caution">
    <text evidence="3">The sequence shown here is derived from an EMBL/GenBank/DDBJ whole genome shotgun (WGS) entry which is preliminary data.</text>
</comment>
<reference evidence="3 4" key="1">
    <citation type="submission" date="2019-06" db="EMBL/GenBank/DDBJ databases">
        <title>Paenimaribius caenipelagi gen. nov., sp. nov., isolated from a tidal flat.</title>
        <authorList>
            <person name="Yoon J.-H."/>
        </authorList>
    </citation>
    <scope>NUCLEOTIDE SEQUENCE [LARGE SCALE GENOMIC DNA]</scope>
    <source>
        <strain evidence="3 4">JBTF-M29</strain>
    </source>
</reference>
<protein>
    <submittedName>
        <fullName evidence="3">SDR family oxidoreductase</fullName>
    </submittedName>
</protein>
<evidence type="ECO:0000313" key="4">
    <source>
        <dbReference type="Proteomes" id="UP000318590"/>
    </source>
</evidence>
<dbReference type="SUPFAM" id="SSF51735">
    <property type="entry name" value="NAD(P)-binding Rossmann-fold domains"/>
    <property type="match status" value="1"/>
</dbReference>
<dbReference type="PANTHER" id="PTHR43180:SF66">
    <property type="entry name" value="SHORT-CHAIN DEHYDROGENASE_REDUCTASE FAMILY PROTEIN"/>
    <property type="match status" value="1"/>
</dbReference>
<proteinExistence type="inferred from homology"/>
<accession>A0A547Q633</accession>
<dbReference type="Gene3D" id="3.40.50.720">
    <property type="entry name" value="NAD(P)-binding Rossmann-like Domain"/>
    <property type="match status" value="1"/>
</dbReference>